<keyword evidence="5" id="KW-1185">Reference proteome</keyword>
<keyword evidence="2" id="KW-1133">Transmembrane helix</keyword>
<feature type="transmembrane region" description="Helical" evidence="2">
    <location>
        <begin position="262"/>
        <end position="286"/>
    </location>
</feature>
<sequence length="470" mass="52256">MGSLVFSSLAALAVVLTLISAAYPAEAQGLRGLLALQMKGYTGFSSDTIADSGTTVTYMTTEMKCFSVGGTPASNANNLLSNSVGFWMDLLGGTSSSTVYTGSSASPSRPDTRCAELVNGTATPKNSANCYYRWRYGYYDAYSHEGEPGTAYWVNLYLHPHGPSQILNQFEQFTWHPPTTHPPQSYPRGHFGGIASLNRQTRGLYRLDAPLTPVDNDPYPRASYMIVCEQQLYPELPPVSTRMPQPAFVNGFRSLTWSESNWWVLFLIPAILILVTLVAIVVYCCITSMSPKEEPPLFQMVIRERVGKAYAVQKELSMVVPQPYAAPSSTPPQQKLSPQQEEQRRRQMRYGQGFNPRQRSESEDMSLGVASIYNNSVRNQYANGNAFDTSEGSATGRDLEGIHGNRFCEATRQFSKREEEDGNEGLNDASTIVMSRRRSERRIRSRTQSQTFDEVEVPEAGEINENNIDL</sequence>
<comment type="caution">
    <text evidence="4">The sequence shown here is derived from an EMBL/GenBank/DDBJ whole genome shotgun (WGS) entry which is preliminary data.</text>
</comment>
<reference evidence="4 5" key="1">
    <citation type="submission" date="2021-02" db="EMBL/GenBank/DDBJ databases">
        <title>Porcisia hertigi Genome sequencing and assembly.</title>
        <authorList>
            <person name="Almutairi H."/>
            <person name="Gatherer D."/>
        </authorList>
    </citation>
    <scope>NUCLEOTIDE SEQUENCE [LARGE SCALE GENOMIC DNA]</scope>
    <source>
        <strain evidence="4 5">C119</strain>
    </source>
</reference>
<accession>A0A836IHH1</accession>
<dbReference type="RefSeq" id="XP_067758771.1">
    <property type="nucleotide sequence ID" value="XM_067902274.1"/>
</dbReference>
<feature type="region of interest" description="Disordered" evidence="1">
    <location>
        <begin position="416"/>
        <end position="470"/>
    </location>
</feature>
<dbReference type="OrthoDB" id="273527at2759"/>
<dbReference type="Proteomes" id="UP000674318">
    <property type="component" value="Chromosome 13"/>
</dbReference>
<dbReference type="GeneID" id="94292351"/>
<dbReference type="KEGG" id="phet:94292351"/>
<evidence type="ECO:0000256" key="2">
    <source>
        <dbReference type="SAM" id="Phobius"/>
    </source>
</evidence>
<evidence type="ECO:0000313" key="4">
    <source>
        <dbReference type="EMBL" id="KAG5509619.1"/>
    </source>
</evidence>
<keyword evidence="2" id="KW-0472">Membrane</keyword>
<feature type="region of interest" description="Disordered" evidence="1">
    <location>
        <begin position="323"/>
        <end position="365"/>
    </location>
</feature>
<keyword evidence="3" id="KW-0732">Signal</keyword>
<feature type="signal peptide" evidence="3">
    <location>
        <begin position="1"/>
        <end position="27"/>
    </location>
</feature>
<feature type="compositionally biased region" description="Polar residues" evidence="1">
    <location>
        <begin position="327"/>
        <end position="338"/>
    </location>
</feature>
<keyword evidence="2" id="KW-0812">Transmembrane</keyword>
<feature type="compositionally biased region" description="Basic residues" evidence="1">
    <location>
        <begin position="435"/>
        <end position="445"/>
    </location>
</feature>
<gene>
    <name evidence="4" type="ORF">JKF63_06324</name>
</gene>
<evidence type="ECO:0000313" key="5">
    <source>
        <dbReference type="Proteomes" id="UP000674318"/>
    </source>
</evidence>
<protein>
    <submittedName>
        <fullName evidence="4">Uncharacterized protein</fullName>
    </submittedName>
</protein>
<proteinExistence type="predicted"/>
<evidence type="ECO:0000256" key="3">
    <source>
        <dbReference type="SAM" id="SignalP"/>
    </source>
</evidence>
<name>A0A836IHH1_9TRYP</name>
<dbReference type="EMBL" id="JAFJZO010000013">
    <property type="protein sequence ID" value="KAG5509619.1"/>
    <property type="molecule type" value="Genomic_DNA"/>
</dbReference>
<dbReference type="AlphaFoldDB" id="A0A836IHH1"/>
<organism evidence="4 5">
    <name type="scientific">Porcisia hertigi</name>
    <dbReference type="NCBI Taxonomy" id="2761500"/>
    <lineage>
        <taxon>Eukaryota</taxon>
        <taxon>Discoba</taxon>
        <taxon>Euglenozoa</taxon>
        <taxon>Kinetoplastea</taxon>
        <taxon>Metakinetoplastina</taxon>
        <taxon>Trypanosomatida</taxon>
        <taxon>Trypanosomatidae</taxon>
        <taxon>Leishmaniinae</taxon>
        <taxon>Porcisia</taxon>
    </lineage>
</organism>
<feature type="chain" id="PRO_5032896189" evidence="3">
    <location>
        <begin position="28"/>
        <end position="470"/>
    </location>
</feature>
<dbReference type="PANTHER" id="PTHR35613">
    <property type="entry name" value="C-TYPE LECTIN DOMAIN-CONTAINING PROTEIN"/>
    <property type="match status" value="1"/>
</dbReference>
<dbReference type="PANTHER" id="PTHR35613:SF2">
    <property type="entry name" value="C-TYPE LECTIN DOMAIN-CONTAINING PROTEIN"/>
    <property type="match status" value="1"/>
</dbReference>
<evidence type="ECO:0000256" key="1">
    <source>
        <dbReference type="SAM" id="MobiDB-lite"/>
    </source>
</evidence>